<comment type="caution">
    <text evidence="2">The sequence shown here is derived from an EMBL/GenBank/DDBJ whole genome shotgun (WGS) entry which is preliminary data.</text>
</comment>
<proteinExistence type="predicted"/>
<sequence length="65" mass="7085">MTNTTSSQLIVLRGLEGASPTTLTPAQKCIIAHIDVATAVWWGVLVLVVLTLIVHLARAWRAHRN</sequence>
<feature type="transmembrane region" description="Helical" evidence="1">
    <location>
        <begin position="40"/>
        <end position="60"/>
    </location>
</feature>
<reference evidence="3" key="1">
    <citation type="submission" date="2017-09" db="EMBL/GenBank/DDBJ databases">
        <title>Depth-based differentiation of microbial function through sediment-hosted aquifers and enrichment of novel symbionts in the deep terrestrial subsurface.</title>
        <authorList>
            <person name="Probst A.J."/>
            <person name="Ladd B."/>
            <person name="Jarett J.K."/>
            <person name="Geller-Mcgrath D.E."/>
            <person name="Sieber C.M.K."/>
            <person name="Emerson J.B."/>
            <person name="Anantharaman K."/>
            <person name="Thomas B.C."/>
            <person name="Malmstrom R."/>
            <person name="Stieglmeier M."/>
            <person name="Klingl A."/>
            <person name="Woyke T."/>
            <person name="Ryan C.M."/>
            <person name="Banfield J.F."/>
        </authorList>
    </citation>
    <scope>NUCLEOTIDE SEQUENCE [LARGE SCALE GENOMIC DNA]</scope>
</reference>
<keyword evidence="1" id="KW-0472">Membrane</keyword>
<dbReference type="AlphaFoldDB" id="A0A2M6WET9"/>
<evidence type="ECO:0000256" key="1">
    <source>
        <dbReference type="SAM" id="Phobius"/>
    </source>
</evidence>
<protein>
    <submittedName>
        <fullName evidence="2">Uncharacterized protein</fullName>
    </submittedName>
</protein>
<dbReference type="Proteomes" id="UP000228809">
    <property type="component" value="Unassembled WGS sequence"/>
</dbReference>
<name>A0A2M6WET9_9BACT</name>
<keyword evidence="1" id="KW-0812">Transmembrane</keyword>
<accession>A0A2M6WET9</accession>
<evidence type="ECO:0000313" key="3">
    <source>
        <dbReference type="Proteomes" id="UP000228809"/>
    </source>
</evidence>
<keyword evidence="1" id="KW-1133">Transmembrane helix</keyword>
<organism evidence="2 3">
    <name type="scientific">Candidatus Kaiserbacteria bacterium CG10_big_fil_rev_8_21_14_0_10_49_17</name>
    <dbReference type="NCBI Taxonomy" id="1974609"/>
    <lineage>
        <taxon>Bacteria</taxon>
        <taxon>Candidatus Kaiseribacteriota</taxon>
    </lineage>
</organism>
<evidence type="ECO:0000313" key="2">
    <source>
        <dbReference type="EMBL" id="PIT91308.1"/>
    </source>
</evidence>
<gene>
    <name evidence="2" type="ORF">COU17_00755</name>
</gene>
<dbReference type="EMBL" id="PFBJ01000004">
    <property type="protein sequence ID" value="PIT91308.1"/>
    <property type="molecule type" value="Genomic_DNA"/>
</dbReference>